<evidence type="ECO:0000313" key="6">
    <source>
        <dbReference type="EMBL" id="VFT78256.1"/>
    </source>
</evidence>
<proteinExistence type="predicted"/>
<feature type="compositionally biased region" description="Low complexity" evidence="4">
    <location>
        <begin position="342"/>
        <end position="353"/>
    </location>
</feature>
<evidence type="ECO:0000256" key="3">
    <source>
        <dbReference type="PROSITE-ProRule" id="PRU00221"/>
    </source>
</evidence>
<feature type="compositionally biased region" description="Basic residues" evidence="4">
    <location>
        <begin position="363"/>
        <end position="372"/>
    </location>
</feature>
<evidence type="ECO:0000256" key="2">
    <source>
        <dbReference type="ARBA" id="ARBA00022737"/>
    </source>
</evidence>
<dbReference type="Proteomes" id="UP000332933">
    <property type="component" value="Unassembled WGS sequence"/>
</dbReference>
<dbReference type="InterPro" id="IPR001680">
    <property type="entry name" value="WD40_rpt"/>
</dbReference>
<dbReference type="Pfam" id="PF00400">
    <property type="entry name" value="WD40"/>
    <property type="match status" value="3"/>
</dbReference>
<dbReference type="Gene3D" id="2.130.10.10">
    <property type="entry name" value="YVTN repeat-like/Quinoprotein amine dehydrogenase"/>
    <property type="match status" value="2"/>
</dbReference>
<dbReference type="OrthoDB" id="25131at2759"/>
<dbReference type="PROSITE" id="PS00678">
    <property type="entry name" value="WD_REPEATS_1"/>
    <property type="match status" value="1"/>
</dbReference>
<reference evidence="5" key="2">
    <citation type="submission" date="2019-06" db="EMBL/GenBank/DDBJ databases">
        <title>Genomics analysis of Aphanomyces spp. identifies a new class of oomycete effector associated with host adaptation.</title>
        <authorList>
            <person name="Gaulin E."/>
        </authorList>
    </citation>
    <scope>NUCLEOTIDE SEQUENCE</scope>
    <source>
        <strain evidence="5">CBS 578.67</strain>
    </source>
</reference>
<protein>
    <submittedName>
        <fullName evidence="6">Aste57867_1034 protein</fullName>
    </submittedName>
</protein>
<organism evidence="6 7">
    <name type="scientific">Aphanomyces stellatus</name>
    <dbReference type="NCBI Taxonomy" id="120398"/>
    <lineage>
        <taxon>Eukaryota</taxon>
        <taxon>Sar</taxon>
        <taxon>Stramenopiles</taxon>
        <taxon>Oomycota</taxon>
        <taxon>Saprolegniomycetes</taxon>
        <taxon>Saprolegniales</taxon>
        <taxon>Verrucalvaceae</taxon>
        <taxon>Aphanomyces</taxon>
    </lineage>
</organism>
<dbReference type="InterPro" id="IPR036322">
    <property type="entry name" value="WD40_repeat_dom_sf"/>
</dbReference>
<reference evidence="6 7" key="1">
    <citation type="submission" date="2019-03" db="EMBL/GenBank/DDBJ databases">
        <authorList>
            <person name="Gaulin E."/>
            <person name="Dumas B."/>
        </authorList>
    </citation>
    <scope>NUCLEOTIDE SEQUENCE [LARGE SCALE GENOMIC DNA]</scope>
    <source>
        <strain evidence="6">CBS 568.67</strain>
    </source>
</reference>
<accession>A0A485K8A9</accession>
<name>A0A485K8A9_9STRA</name>
<feature type="region of interest" description="Disordered" evidence="4">
    <location>
        <begin position="338"/>
        <end position="372"/>
    </location>
</feature>
<dbReference type="SUPFAM" id="SSF50978">
    <property type="entry name" value="WD40 repeat-like"/>
    <property type="match status" value="1"/>
</dbReference>
<dbReference type="PANTHER" id="PTHR22889">
    <property type="entry name" value="WD REPEAT-CONTAINING PROTEIN 89"/>
    <property type="match status" value="1"/>
</dbReference>
<dbReference type="InterPro" id="IPR039328">
    <property type="entry name" value="WDR89"/>
</dbReference>
<dbReference type="InterPro" id="IPR019775">
    <property type="entry name" value="WD40_repeat_CS"/>
</dbReference>
<keyword evidence="2" id="KW-0677">Repeat</keyword>
<dbReference type="PROSITE" id="PS50082">
    <property type="entry name" value="WD_REPEATS_2"/>
    <property type="match status" value="1"/>
</dbReference>
<dbReference type="EMBL" id="CAADRA010000070">
    <property type="protein sequence ID" value="VFT78256.1"/>
    <property type="molecule type" value="Genomic_DNA"/>
</dbReference>
<dbReference type="SMART" id="SM00320">
    <property type="entry name" value="WD40"/>
    <property type="match status" value="4"/>
</dbReference>
<dbReference type="EMBL" id="VJMH01000070">
    <property type="protein sequence ID" value="KAF0719438.1"/>
    <property type="molecule type" value="Genomic_DNA"/>
</dbReference>
<evidence type="ECO:0000313" key="5">
    <source>
        <dbReference type="EMBL" id="KAF0719438.1"/>
    </source>
</evidence>
<evidence type="ECO:0000256" key="4">
    <source>
        <dbReference type="SAM" id="MobiDB-lite"/>
    </source>
</evidence>
<dbReference type="PROSITE" id="PS50294">
    <property type="entry name" value="WD_REPEATS_REGION"/>
    <property type="match status" value="1"/>
</dbReference>
<dbReference type="AlphaFoldDB" id="A0A485K8A9"/>
<evidence type="ECO:0000313" key="7">
    <source>
        <dbReference type="Proteomes" id="UP000332933"/>
    </source>
</evidence>
<keyword evidence="7" id="KW-1185">Reference proteome</keyword>
<dbReference type="PANTHER" id="PTHR22889:SF0">
    <property type="entry name" value="WD REPEAT-CONTAINING PROTEIN 89"/>
    <property type="match status" value="1"/>
</dbReference>
<keyword evidence="1 3" id="KW-0853">WD repeat</keyword>
<feature type="repeat" description="WD" evidence="3">
    <location>
        <begin position="75"/>
        <end position="117"/>
    </location>
</feature>
<gene>
    <name evidence="6" type="primary">Aste57867_1034</name>
    <name evidence="5" type="ORF">As57867_001033</name>
    <name evidence="6" type="ORF">ASTE57867_1034</name>
</gene>
<dbReference type="InterPro" id="IPR015943">
    <property type="entry name" value="WD40/YVTN_repeat-like_dom_sf"/>
</dbReference>
<sequence length="372" mass="40518">MASALAAPASLALRGTVVTHFGQQDAGLVVPTDEQDYEYVLDCKTTASKEHVILALSDKTIQARSCGTLACERQFTAHNDTINEIVVSETQPWSVVSGSNDGTIKVWDLRQSAPVAAQTIQVGSEVWSCSVGCGDTLVVAGADDRAVFFDLRTNRRLGQYGESHMDNVTRVRFSPFRRSEVITASDDGIVCLFDVTIADEDDAIISIINVESSVAQFCLFGPEYHNIACLTGSETLDVWNLTTAERLVHYPQIRDQCTALHMPTDYLVNCHYDPTTDALHLAAGNHQGDLHLLHLNGPSVVPQATLRGGHKSAIRCATWDDQMLLTGGEDSRLCKWSATPASSSSSHQRVIRSSVERDLGGAKRARQSSRPY</sequence>
<evidence type="ECO:0000256" key="1">
    <source>
        <dbReference type="ARBA" id="ARBA00022574"/>
    </source>
</evidence>